<dbReference type="STRING" id="1458461.BN1012_Phect588"/>
<keyword evidence="4" id="KW-0456">Lyase</keyword>
<keyword evidence="7" id="KW-1185">Reference proteome</keyword>
<keyword evidence="3" id="KW-0862">Zinc</keyword>
<dbReference type="PANTHER" id="PTHR33337">
    <property type="entry name" value="GFA DOMAIN-CONTAINING PROTEIN"/>
    <property type="match status" value="1"/>
</dbReference>
<comment type="similarity">
    <text evidence="1">Belongs to the Gfa family.</text>
</comment>
<dbReference type="Proteomes" id="UP000032160">
    <property type="component" value="Chromosome I"/>
</dbReference>
<reference evidence="6 7" key="1">
    <citation type="journal article" date="2014" name="Front. Genet.">
        <title>Genome and metabolic network of "Candidatus Phaeomarinobacter ectocarpi" Ec32, a new candidate genus of Alphaproteobacteria frequently associated with brown algae.</title>
        <authorList>
            <person name="Dittami S.M."/>
            <person name="Barbeyron T."/>
            <person name="Boyen C."/>
            <person name="Cambefort J."/>
            <person name="Collet G."/>
            <person name="Delage L."/>
            <person name="Gobet A."/>
            <person name="Groisillier A."/>
            <person name="Leblanc C."/>
            <person name="Michel G."/>
            <person name="Scornet D."/>
            <person name="Siegel A."/>
            <person name="Tapia J.E."/>
            <person name="Tonon T."/>
        </authorList>
    </citation>
    <scope>NUCLEOTIDE SEQUENCE [LARGE SCALE GENOMIC DNA]</scope>
    <source>
        <strain evidence="6 7">Ec32</strain>
    </source>
</reference>
<dbReference type="Pfam" id="PF04828">
    <property type="entry name" value="GFA"/>
    <property type="match status" value="1"/>
</dbReference>
<sequence length="164" mass="17978">MFAASKGETIMSDIKLEGGCQCGALRYVLTAPPLMAYACHCSECRRISGSAFAVSCAALQDTMEITQGELARVEWTVESGAHRYGEFCSACGTRIRHGSVPEMGVYSVRGGTLDDQKWAEPMAHSWLASALDWFEPPKDALHYDGQPEDYGPIMERYAARMKLG</sequence>
<evidence type="ECO:0000259" key="5">
    <source>
        <dbReference type="PROSITE" id="PS51891"/>
    </source>
</evidence>
<dbReference type="PROSITE" id="PS51891">
    <property type="entry name" value="CENP_V_GFA"/>
    <property type="match status" value="1"/>
</dbReference>
<feature type="domain" description="CENP-V/GFA" evidence="5">
    <location>
        <begin position="16"/>
        <end position="119"/>
    </location>
</feature>
<name>X5MC50_9HYPH</name>
<dbReference type="EMBL" id="HG966617">
    <property type="protein sequence ID" value="CDO58802.1"/>
    <property type="molecule type" value="Genomic_DNA"/>
</dbReference>
<dbReference type="Gene3D" id="3.90.1590.10">
    <property type="entry name" value="glutathione-dependent formaldehyde- activating enzyme (gfa)"/>
    <property type="match status" value="1"/>
</dbReference>
<protein>
    <submittedName>
        <fullName evidence="6">Gfa-like protein</fullName>
    </submittedName>
</protein>
<dbReference type="KEGG" id="pect:BN1012_Phect588"/>
<keyword evidence="2" id="KW-0479">Metal-binding</keyword>
<dbReference type="InterPro" id="IPR011057">
    <property type="entry name" value="Mss4-like_sf"/>
</dbReference>
<dbReference type="SUPFAM" id="SSF51316">
    <property type="entry name" value="Mss4-like"/>
    <property type="match status" value="1"/>
</dbReference>
<dbReference type="PANTHER" id="PTHR33337:SF3">
    <property type="entry name" value="CENP-V_GFA DOMAIN-CONTAINING PROTEIN"/>
    <property type="match status" value="1"/>
</dbReference>
<gene>
    <name evidence="6" type="ORF">BN1012_Phect588</name>
</gene>
<evidence type="ECO:0000313" key="7">
    <source>
        <dbReference type="Proteomes" id="UP000032160"/>
    </source>
</evidence>
<dbReference type="HOGENOM" id="CLU_055491_4_0_5"/>
<evidence type="ECO:0000256" key="1">
    <source>
        <dbReference type="ARBA" id="ARBA00005495"/>
    </source>
</evidence>
<dbReference type="GO" id="GO:0046872">
    <property type="term" value="F:metal ion binding"/>
    <property type="evidence" value="ECO:0007669"/>
    <property type="project" value="UniProtKB-KW"/>
</dbReference>
<organism evidence="6 7">
    <name type="scientific">Candidatus Phaeomarinibacter ectocarpi</name>
    <dbReference type="NCBI Taxonomy" id="1458461"/>
    <lineage>
        <taxon>Bacteria</taxon>
        <taxon>Pseudomonadati</taxon>
        <taxon>Pseudomonadota</taxon>
        <taxon>Alphaproteobacteria</taxon>
        <taxon>Hyphomicrobiales</taxon>
        <taxon>Parvibaculaceae</taxon>
        <taxon>Candidatus Phaeomarinibacter</taxon>
    </lineage>
</organism>
<proteinExistence type="inferred from homology"/>
<evidence type="ECO:0000256" key="3">
    <source>
        <dbReference type="ARBA" id="ARBA00022833"/>
    </source>
</evidence>
<dbReference type="GO" id="GO:0016846">
    <property type="term" value="F:carbon-sulfur lyase activity"/>
    <property type="evidence" value="ECO:0007669"/>
    <property type="project" value="InterPro"/>
</dbReference>
<dbReference type="AlphaFoldDB" id="X5MC50"/>
<evidence type="ECO:0000256" key="2">
    <source>
        <dbReference type="ARBA" id="ARBA00022723"/>
    </source>
</evidence>
<accession>X5MC50</accession>
<evidence type="ECO:0000256" key="4">
    <source>
        <dbReference type="ARBA" id="ARBA00023239"/>
    </source>
</evidence>
<dbReference type="OrthoDB" id="9807246at2"/>
<dbReference type="InterPro" id="IPR006913">
    <property type="entry name" value="CENP-V/GFA"/>
</dbReference>
<evidence type="ECO:0000313" key="6">
    <source>
        <dbReference type="EMBL" id="CDO58802.1"/>
    </source>
</evidence>